<reference evidence="1 2" key="3">
    <citation type="journal article" date="2022" name="Microbiol. Spectr.">
        <title>Folding features and dynamics of 3D genome architecture in plant fungal pathogens.</title>
        <authorList>
            <person name="Xia C."/>
        </authorList>
    </citation>
    <scope>NUCLEOTIDE SEQUENCE [LARGE SCALE GENOMIC DNA]</scope>
    <source>
        <strain evidence="1 2">93-210</strain>
    </source>
</reference>
<proteinExistence type="predicted"/>
<organism evidence="1 2">
    <name type="scientific">Puccinia striiformis f. sp. tritici</name>
    <dbReference type="NCBI Taxonomy" id="168172"/>
    <lineage>
        <taxon>Eukaryota</taxon>
        <taxon>Fungi</taxon>
        <taxon>Dikarya</taxon>
        <taxon>Basidiomycota</taxon>
        <taxon>Pucciniomycotina</taxon>
        <taxon>Pucciniomycetes</taxon>
        <taxon>Pucciniales</taxon>
        <taxon>Pucciniaceae</taxon>
        <taxon>Puccinia</taxon>
    </lineage>
</organism>
<dbReference type="EMBL" id="CM045865">
    <property type="protein sequence ID" value="KAI7963100.1"/>
    <property type="molecule type" value="Genomic_DNA"/>
</dbReference>
<sequence>MSNGRFERGPIKKHWNRCRNRPVGSGERLQRRGVFWGGKRRFLVELKLSLLFGLMERLT</sequence>
<dbReference type="Proteomes" id="UP001060170">
    <property type="component" value="Chromosome 1"/>
</dbReference>
<keyword evidence="2" id="KW-1185">Reference proteome</keyword>
<evidence type="ECO:0000313" key="1">
    <source>
        <dbReference type="EMBL" id="KAI7963100.1"/>
    </source>
</evidence>
<protein>
    <submittedName>
        <fullName evidence="1">Uncharacterized protein</fullName>
    </submittedName>
</protein>
<evidence type="ECO:0000313" key="2">
    <source>
        <dbReference type="Proteomes" id="UP001060170"/>
    </source>
</evidence>
<gene>
    <name evidence="1" type="ORF">MJO28_001194</name>
</gene>
<accession>A0ACC0F1J8</accession>
<name>A0ACC0F1J8_9BASI</name>
<reference evidence="2" key="1">
    <citation type="journal article" date="2018" name="BMC Genomics">
        <title>Genomic insights into host adaptation between the wheat stripe rust pathogen (Puccinia striiformis f. sp. tritici) and the barley stripe rust pathogen (Puccinia striiformis f. sp. hordei).</title>
        <authorList>
            <person name="Xia C."/>
            <person name="Wang M."/>
            <person name="Yin C."/>
            <person name="Cornejo O.E."/>
            <person name="Hulbert S.H."/>
            <person name="Chen X."/>
        </authorList>
    </citation>
    <scope>NUCLEOTIDE SEQUENCE [LARGE SCALE GENOMIC DNA]</scope>
    <source>
        <strain evidence="2">93-210</strain>
    </source>
</reference>
<comment type="caution">
    <text evidence="1">The sequence shown here is derived from an EMBL/GenBank/DDBJ whole genome shotgun (WGS) entry which is preliminary data.</text>
</comment>
<reference evidence="2" key="2">
    <citation type="journal article" date="2018" name="Mol. Plant Microbe Interact.">
        <title>Genome sequence resources for the wheat stripe rust pathogen (Puccinia striiformis f. sp. tritici) and the barley stripe rust pathogen (Puccinia striiformis f. sp. hordei).</title>
        <authorList>
            <person name="Xia C."/>
            <person name="Wang M."/>
            <person name="Yin C."/>
            <person name="Cornejo O.E."/>
            <person name="Hulbert S.H."/>
            <person name="Chen X."/>
        </authorList>
    </citation>
    <scope>NUCLEOTIDE SEQUENCE [LARGE SCALE GENOMIC DNA]</scope>
    <source>
        <strain evidence="2">93-210</strain>
    </source>
</reference>